<evidence type="ECO:0000313" key="9">
    <source>
        <dbReference type="EMBL" id="TXR57018.1"/>
    </source>
</evidence>
<comment type="subcellular location">
    <subcellularLocation>
        <location evidence="1">Cell membrane</location>
        <topology evidence="1">Multi-pass membrane protein</topology>
    </subcellularLocation>
</comment>
<name>A0A5C8ZIL4_9ACTN</name>
<dbReference type="PANTHER" id="PTHR32196">
    <property type="entry name" value="ABC TRANSPORTER PERMEASE PROTEIN YPHD-RELATED-RELATED"/>
    <property type="match status" value="1"/>
</dbReference>
<evidence type="ECO:0000256" key="5">
    <source>
        <dbReference type="ARBA" id="ARBA00022692"/>
    </source>
</evidence>
<dbReference type="CDD" id="cd06579">
    <property type="entry name" value="TM_PBP1_transp_AraH_like"/>
    <property type="match status" value="1"/>
</dbReference>
<dbReference type="Proteomes" id="UP000321234">
    <property type="component" value="Unassembled WGS sequence"/>
</dbReference>
<dbReference type="AlphaFoldDB" id="A0A5C8ZIL4"/>
<proteinExistence type="predicted"/>
<protein>
    <submittedName>
        <fullName evidence="9">ABC transporter permease</fullName>
    </submittedName>
</protein>
<keyword evidence="10" id="KW-1185">Reference proteome</keyword>
<dbReference type="InterPro" id="IPR001851">
    <property type="entry name" value="ABC_transp_permease"/>
</dbReference>
<feature type="transmembrane region" description="Helical" evidence="8">
    <location>
        <begin position="285"/>
        <end position="304"/>
    </location>
</feature>
<organism evidence="9 10">
    <name type="scientific">Quadrisphaera setariae</name>
    <dbReference type="NCBI Taxonomy" id="2593304"/>
    <lineage>
        <taxon>Bacteria</taxon>
        <taxon>Bacillati</taxon>
        <taxon>Actinomycetota</taxon>
        <taxon>Actinomycetes</taxon>
        <taxon>Kineosporiales</taxon>
        <taxon>Kineosporiaceae</taxon>
        <taxon>Quadrisphaera</taxon>
    </lineage>
</organism>
<dbReference type="PANTHER" id="PTHR32196:SF21">
    <property type="entry name" value="ABC TRANSPORTER PERMEASE PROTEIN YPHD-RELATED"/>
    <property type="match status" value="1"/>
</dbReference>
<feature type="transmembrane region" description="Helical" evidence="8">
    <location>
        <begin position="140"/>
        <end position="159"/>
    </location>
</feature>
<evidence type="ECO:0000256" key="4">
    <source>
        <dbReference type="ARBA" id="ARBA00022519"/>
    </source>
</evidence>
<keyword evidence="3" id="KW-1003">Cell membrane</keyword>
<keyword evidence="4" id="KW-0997">Cell inner membrane</keyword>
<feature type="transmembrane region" description="Helical" evidence="8">
    <location>
        <begin position="30"/>
        <end position="48"/>
    </location>
</feature>
<feature type="transmembrane region" description="Helical" evidence="8">
    <location>
        <begin position="113"/>
        <end position="133"/>
    </location>
</feature>
<evidence type="ECO:0000256" key="7">
    <source>
        <dbReference type="ARBA" id="ARBA00023136"/>
    </source>
</evidence>
<keyword evidence="5 8" id="KW-0812">Transmembrane</keyword>
<dbReference type="GO" id="GO:0022857">
    <property type="term" value="F:transmembrane transporter activity"/>
    <property type="evidence" value="ECO:0007669"/>
    <property type="project" value="InterPro"/>
</dbReference>
<evidence type="ECO:0000256" key="8">
    <source>
        <dbReference type="SAM" id="Phobius"/>
    </source>
</evidence>
<sequence>MTATPTRNPGIEDTSAGVLAVPRRSLGQRALSGGTVLALVVLVLFFFAMRPDVFLTFTNVRNILYQVSILAIIAVAQTVVMVVGDFDLSVAATSSLAGSVAGALLTAGQSVTVAVVAAVAVGLAIGLVNGLLVAYLNLSAFVATLASMTSIVGAAYLVTEGTTLFNFPAGFTQLGQGRLFNIPMPVYLAVLIALVAWAVLRFTTTGRSWYAIGGNVEVARLSGISVRRSRLLAFTVAGLVAGIGGVLLAARLGSSSAVQGSDNLMFSVAAVFLGMTVIRSGAANLGGTVIGVAIIGVMSNGLNILGVNSYVQQVVTGIIIIAAVTLSSLKTRSR</sequence>
<comment type="caution">
    <text evidence="9">The sequence shown here is derived from an EMBL/GenBank/DDBJ whole genome shotgun (WGS) entry which is preliminary data.</text>
</comment>
<feature type="transmembrane region" description="Helical" evidence="8">
    <location>
        <begin position="179"/>
        <end position="200"/>
    </location>
</feature>
<feature type="transmembrane region" description="Helical" evidence="8">
    <location>
        <begin position="231"/>
        <end position="250"/>
    </location>
</feature>
<dbReference type="GO" id="GO:0005886">
    <property type="term" value="C:plasma membrane"/>
    <property type="evidence" value="ECO:0007669"/>
    <property type="project" value="UniProtKB-SubCell"/>
</dbReference>
<gene>
    <name evidence="9" type="ORF">FMM08_05870</name>
</gene>
<reference evidence="9 10" key="1">
    <citation type="submission" date="2019-07" db="EMBL/GenBank/DDBJ databases">
        <title>Quadrisphaera sp. strain DD2A genome sequencing and assembly.</title>
        <authorList>
            <person name="Kim I."/>
        </authorList>
    </citation>
    <scope>NUCLEOTIDE SEQUENCE [LARGE SCALE GENOMIC DNA]</scope>
    <source>
        <strain evidence="9 10">DD2A</strain>
    </source>
</reference>
<dbReference type="EMBL" id="VKAC01000003">
    <property type="protein sequence ID" value="TXR57018.1"/>
    <property type="molecule type" value="Genomic_DNA"/>
</dbReference>
<dbReference type="RefSeq" id="WP_147925439.1">
    <property type="nucleotide sequence ID" value="NZ_VKAC01000003.1"/>
</dbReference>
<keyword evidence="6 8" id="KW-1133">Transmembrane helix</keyword>
<keyword evidence="2" id="KW-0813">Transport</keyword>
<dbReference type="Pfam" id="PF02653">
    <property type="entry name" value="BPD_transp_2"/>
    <property type="match status" value="1"/>
</dbReference>
<evidence type="ECO:0000313" key="10">
    <source>
        <dbReference type="Proteomes" id="UP000321234"/>
    </source>
</evidence>
<evidence type="ECO:0000256" key="2">
    <source>
        <dbReference type="ARBA" id="ARBA00022448"/>
    </source>
</evidence>
<dbReference type="OrthoDB" id="9808136at2"/>
<accession>A0A5C8ZIL4</accession>
<keyword evidence="7 8" id="KW-0472">Membrane</keyword>
<evidence type="ECO:0000256" key="3">
    <source>
        <dbReference type="ARBA" id="ARBA00022475"/>
    </source>
</evidence>
<evidence type="ECO:0000256" key="1">
    <source>
        <dbReference type="ARBA" id="ARBA00004651"/>
    </source>
</evidence>
<feature type="transmembrane region" description="Helical" evidence="8">
    <location>
        <begin position="63"/>
        <end position="83"/>
    </location>
</feature>
<evidence type="ECO:0000256" key="6">
    <source>
        <dbReference type="ARBA" id="ARBA00022989"/>
    </source>
</evidence>
<feature type="transmembrane region" description="Helical" evidence="8">
    <location>
        <begin position="310"/>
        <end position="329"/>
    </location>
</feature>